<proteinExistence type="predicted"/>
<protein>
    <recommendedName>
        <fullName evidence="1">DUF6546 domain-containing protein</fullName>
    </recommendedName>
</protein>
<dbReference type="Pfam" id="PF20183">
    <property type="entry name" value="DUF6546"/>
    <property type="match status" value="1"/>
</dbReference>
<accession>A0A2J5HTU9</accession>
<evidence type="ECO:0000313" key="2">
    <source>
        <dbReference type="EMBL" id="PLN80792.1"/>
    </source>
</evidence>
<evidence type="ECO:0000313" key="3">
    <source>
        <dbReference type="Proteomes" id="UP000235023"/>
    </source>
</evidence>
<organism evidence="2 3">
    <name type="scientific">Aspergillus taichungensis</name>
    <dbReference type="NCBI Taxonomy" id="482145"/>
    <lineage>
        <taxon>Eukaryota</taxon>
        <taxon>Fungi</taxon>
        <taxon>Dikarya</taxon>
        <taxon>Ascomycota</taxon>
        <taxon>Pezizomycotina</taxon>
        <taxon>Eurotiomycetes</taxon>
        <taxon>Eurotiomycetidae</taxon>
        <taxon>Eurotiales</taxon>
        <taxon>Aspergillaceae</taxon>
        <taxon>Aspergillus</taxon>
        <taxon>Aspergillus subgen. Circumdati</taxon>
    </lineage>
</organism>
<gene>
    <name evidence="2" type="ORF">BDW42DRAFT_194164</name>
</gene>
<feature type="domain" description="DUF6546" evidence="1">
    <location>
        <begin position="277"/>
        <end position="478"/>
    </location>
</feature>
<evidence type="ECO:0000259" key="1">
    <source>
        <dbReference type="Pfam" id="PF20183"/>
    </source>
</evidence>
<sequence>MALTKPDKSSWLYLPAELRNIILDTVLQTGSRVASLAAVSQEWQAMIEPRNFSRIKLTAPRLAEFGSMTRRNRALVCYIWLCLELQEYDCTQCAPHLVDGLRLTNADNIMLITAFQDLFSTLSTWEPTGSLLLDISVYAPSDAEHWFEYLTFRPDIPSPSDNHDLGLQSEQQHDMLAKPDDYQHGWIAGKPISTPCPPAIFKVFEEIMGADAFLNGEQQNKWWEHLPSAPAVTGVLLRPADPPPEIHYEPWREWYNLEQEFLDSNFQALFHSLTTRDNLRRLTLFEAHNKQYALPFVRLLPGYCSLTRVPDSKVSGEVARLSLQLEHLSASFIVDASHSLNACEPSWKWTRMTSLVLSSQLLTPDECPVKIDDTMLLTAARVALRMPNLESMEIWNGQEGFAMFFRYQLTGQDKPAVPTWRGTWGLTLRSAVVEAWEVVALSRCGRRLVFAAELLDAGVVGSLGDAILHLGFLNPVVRPVSLRQIRMEYRAREGARS</sequence>
<dbReference type="AlphaFoldDB" id="A0A2J5HTU9"/>
<dbReference type="OrthoDB" id="4802432at2759"/>
<dbReference type="EMBL" id="KZ559543">
    <property type="protein sequence ID" value="PLN80792.1"/>
    <property type="molecule type" value="Genomic_DNA"/>
</dbReference>
<name>A0A2J5HTU9_9EURO</name>
<dbReference type="InterPro" id="IPR046676">
    <property type="entry name" value="DUF6546"/>
</dbReference>
<reference evidence="3" key="1">
    <citation type="submission" date="2017-12" db="EMBL/GenBank/DDBJ databases">
        <authorList>
            <consortium name="DOE Joint Genome Institute"/>
            <person name="Mondo S.J."/>
            <person name="Kjaerbolling I."/>
            <person name="Vesth T.C."/>
            <person name="Frisvad J.C."/>
            <person name="Nybo J.L."/>
            <person name="Theobald S."/>
            <person name="Kuo A."/>
            <person name="Bowyer P."/>
            <person name="Matsuda Y."/>
            <person name="Lyhne E.K."/>
            <person name="Kogle M.E."/>
            <person name="Clum A."/>
            <person name="Lipzen A."/>
            <person name="Salamov A."/>
            <person name="Ngan C.Y."/>
            <person name="Daum C."/>
            <person name="Chiniquy J."/>
            <person name="Barry K."/>
            <person name="LaButti K."/>
            <person name="Haridas S."/>
            <person name="Simmons B.A."/>
            <person name="Magnuson J.K."/>
            <person name="Mortensen U.H."/>
            <person name="Larsen T.O."/>
            <person name="Grigoriev I.V."/>
            <person name="Baker S.E."/>
            <person name="Andersen M.R."/>
            <person name="Nordberg H.P."/>
            <person name="Cantor M.N."/>
            <person name="Hua S.X."/>
        </authorList>
    </citation>
    <scope>NUCLEOTIDE SEQUENCE [LARGE SCALE GENOMIC DNA]</scope>
    <source>
        <strain evidence="3">IBT 19404</strain>
    </source>
</reference>
<dbReference type="Proteomes" id="UP000235023">
    <property type="component" value="Unassembled WGS sequence"/>
</dbReference>
<keyword evidence="3" id="KW-1185">Reference proteome</keyword>